<name>A0A5C3MB70_9AGAR</name>
<gene>
    <name evidence="1" type="ORF">BDQ12DRAFT_111347</name>
</gene>
<dbReference type="AlphaFoldDB" id="A0A5C3MB70"/>
<dbReference type="EMBL" id="ML213603">
    <property type="protein sequence ID" value="TFK38411.1"/>
    <property type="molecule type" value="Genomic_DNA"/>
</dbReference>
<protein>
    <submittedName>
        <fullName evidence="1">Uncharacterized protein</fullName>
    </submittedName>
</protein>
<reference evidence="1 2" key="1">
    <citation type="journal article" date="2019" name="Nat. Ecol. Evol.">
        <title>Megaphylogeny resolves global patterns of mushroom evolution.</title>
        <authorList>
            <person name="Varga T."/>
            <person name="Krizsan K."/>
            <person name="Foldi C."/>
            <person name="Dima B."/>
            <person name="Sanchez-Garcia M."/>
            <person name="Sanchez-Ramirez S."/>
            <person name="Szollosi G.J."/>
            <person name="Szarkandi J.G."/>
            <person name="Papp V."/>
            <person name="Albert L."/>
            <person name="Andreopoulos W."/>
            <person name="Angelini C."/>
            <person name="Antonin V."/>
            <person name="Barry K.W."/>
            <person name="Bougher N.L."/>
            <person name="Buchanan P."/>
            <person name="Buyck B."/>
            <person name="Bense V."/>
            <person name="Catcheside P."/>
            <person name="Chovatia M."/>
            <person name="Cooper J."/>
            <person name="Damon W."/>
            <person name="Desjardin D."/>
            <person name="Finy P."/>
            <person name="Geml J."/>
            <person name="Haridas S."/>
            <person name="Hughes K."/>
            <person name="Justo A."/>
            <person name="Karasinski D."/>
            <person name="Kautmanova I."/>
            <person name="Kiss B."/>
            <person name="Kocsube S."/>
            <person name="Kotiranta H."/>
            <person name="LaButti K.M."/>
            <person name="Lechner B.E."/>
            <person name="Liimatainen K."/>
            <person name="Lipzen A."/>
            <person name="Lukacs Z."/>
            <person name="Mihaltcheva S."/>
            <person name="Morgado L.N."/>
            <person name="Niskanen T."/>
            <person name="Noordeloos M.E."/>
            <person name="Ohm R.A."/>
            <person name="Ortiz-Santana B."/>
            <person name="Ovrebo C."/>
            <person name="Racz N."/>
            <person name="Riley R."/>
            <person name="Savchenko A."/>
            <person name="Shiryaev A."/>
            <person name="Soop K."/>
            <person name="Spirin V."/>
            <person name="Szebenyi C."/>
            <person name="Tomsovsky M."/>
            <person name="Tulloss R.E."/>
            <person name="Uehling J."/>
            <person name="Grigoriev I.V."/>
            <person name="Vagvolgyi C."/>
            <person name="Papp T."/>
            <person name="Martin F.M."/>
            <person name="Miettinen O."/>
            <person name="Hibbett D.S."/>
            <person name="Nagy L.G."/>
        </authorList>
    </citation>
    <scope>NUCLEOTIDE SEQUENCE [LARGE SCALE GENOMIC DNA]</scope>
    <source>
        <strain evidence="1 2">CBS 166.37</strain>
    </source>
</reference>
<proteinExistence type="predicted"/>
<dbReference type="Proteomes" id="UP000308652">
    <property type="component" value="Unassembled WGS sequence"/>
</dbReference>
<evidence type="ECO:0000313" key="1">
    <source>
        <dbReference type="EMBL" id="TFK38411.1"/>
    </source>
</evidence>
<keyword evidence="2" id="KW-1185">Reference proteome</keyword>
<sequence length="161" mass="17816">MLLTRPLSLKQIKSTLYGFNENGRMIAAYGPYLVLPSLQVKCSAFRGRVQEELELHTLGVHLVLNIERAFSGHRADGPHCNICILHTFTRNRFLGLPPCFRPHECIVISGCEHSVGIINAATCADECGSKRPPPLRPPAIAGSFNGHHVRNLALPIFMIRP</sequence>
<organism evidence="1 2">
    <name type="scientific">Crucibulum laeve</name>
    <dbReference type="NCBI Taxonomy" id="68775"/>
    <lineage>
        <taxon>Eukaryota</taxon>
        <taxon>Fungi</taxon>
        <taxon>Dikarya</taxon>
        <taxon>Basidiomycota</taxon>
        <taxon>Agaricomycotina</taxon>
        <taxon>Agaricomycetes</taxon>
        <taxon>Agaricomycetidae</taxon>
        <taxon>Agaricales</taxon>
        <taxon>Agaricineae</taxon>
        <taxon>Nidulariaceae</taxon>
        <taxon>Crucibulum</taxon>
    </lineage>
</organism>
<evidence type="ECO:0000313" key="2">
    <source>
        <dbReference type="Proteomes" id="UP000308652"/>
    </source>
</evidence>
<accession>A0A5C3MB70</accession>